<feature type="transmembrane region" description="Helical" evidence="1">
    <location>
        <begin position="399"/>
        <end position="425"/>
    </location>
</feature>
<feature type="transmembrane region" description="Helical" evidence="1">
    <location>
        <begin position="236"/>
        <end position="257"/>
    </location>
</feature>
<feature type="transmembrane region" description="Helical" evidence="1">
    <location>
        <begin position="308"/>
        <end position="329"/>
    </location>
</feature>
<name>A0A1A8ZGN9_9ACTN</name>
<keyword evidence="1" id="KW-1133">Transmembrane helix</keyword>
<feature type="transmembrane region" description="Helical" evidence="1">
    <location>
        <begin position="269"/>
        <end position="288"/>
    </location>
</feature>
<feature type="transmembrane region" description="Helical" evidence="1">
    <location>
        <begin position="513"/>
        <end position="536"/>
    </location>
</feature>
<keyword evidence="1" id="KW-0472">Membrane</keyword>
<feature type="transmembrane region" description="Helical" evidence="1">
    <location>
        <begin position="350"/>
        <end position="372"/>
    </location>
</feature>
<evidence type="ECO:0000256" key="1">
    <source>
        <dbReference type="SAM" id="Phobius"/>
    </source>
</evidence>
<evidence type="ECO:0008006" key="4">
    <source>
        <dbReference type="Google" id="ProtNLM"/>
    </source>
</evidence>
<keyword evidence="1" id="KW-0812">Transmembrane</keyword>
<evidence type="ECO:0000313" key="2">
    <source>
        <dbReference type="EMBL" id="SBT42988.1"/>
    </source>
</evidence>
<sequence>MHGVSGASADKILDHPIVVRVAGDRHAGFYRPRPGTGAAGGAAAGVAVEAYRWGSLTAGAAVRTASMLLLLPFMLGNLAIWLRPRSADRFGLLGALCRLLAASLTAALMLAIIGATVNLLGWQCVPYAQCRQGRPYLSWLVALPVGPRLALLSLIPLLALRLCWTIGARSARAFEGFGPTSPEPKPSELTESLTTPGFWDDERITSWLRQIHVGIGAGTVDVSLLAGLSAGRHDTIRLLLLDAAAALVMFCAVLLCLPVPTGPAQARRLLRPLWAIVATVTGLSLAYATTTRSVDEAVVGQLPGYEGAAAGLIATQGVLLVAIAVVALARTRQKTDPAESRPWLRGLGTPVVAAMSVSIAAAFTATLVFRVADYLDRGYIPDPLRPNPPAYGPLEPPVAYWWAALAGLTALLIVTAAAAATVLLTRYRRRILARRIVERDFPHVPPHAAARLRLVRTTIARSQVTEELGPMLVVFFVVSALGLATVALDLLGIGPTELVSRLSGQHDGIGLLAAYVTDAGIWFISLLVVGLILLGYRAYRSRETRRLVAIVWDLGTFWPRTVHPFAPPCYAARAVPELARRVSALAAQGPVVISGHSHGSVLATATILQLPPAALPSVALLTYGCPLRRVYARLYPAYFGDQALRDLGDRLDWRWRNLWRDTDPIGGPLFGHHRGAQPTLGNPAADAVDIRLRDPRAVTIDPADTVPPPVERHWPYHTQPEYQEAVRYLAERAGHASTDSPVAGPEPPL</sequence>
<dbReference type="PATRIC" id="fig|299146.4.peg.1715"/>
<feature type="transmembrane region" description="Helical" evidence="1">
    <location>
        <begin position="136"/>
        <end position="160"/>
    </location>
</feature>
<dbReference type="AlphaFoldDB" id="A0A1A8ZGN9"/>
<feature type="transmembrane region" description="Helical" evidence="1">
    <location>
        <begin position="211"/>
        <end position="230"/>
    </location>
</feature>
<gene>
    <name evidence="2" type="ORF">GA0070621_1658</name>
</gene>
<feature type="transmembrane region" description="Helical" evidence="1">
    <location>
        <begin position="92"/>
        <end position="116"/>
    </location>
</feature>
<keyword evidence="3" id="KW-1185">Reference proteome</keyword>
<evidence type="ECO:0000313" key="3">
    <source>
        <dbReference type="Proteomes" id="UP000198765"/>
    </source>
</evidence>
<reference evidence="2 3" key="1">
    <citation type="submission" date="2016-06" db="EMBL/GenBank/DDBJ databases">
        <authorList>
            <person name="Kjaerup R.B."/>
            <person name="Dalgaard T.S."/>
            <person name="Juul-Madsen H.R."/>
        </authorList>
    </citation>
    <scope>NUCLEOTIDE SEQUENCE [LARGE SCALE GENOMIC DNA]</scope>
    <source>
        <strain evidence="2 3">DSM 45248</strain>
    </source>
</reference>
<organism evidence="2 3">
    <name type="scientific">Micromonospora narathiwatensis</name>
    <dbReference type="NCBI Taxonomy" id="299146"/>
    <lineage>
        <taxon>Bacteria</taxon>
        <taxon>Bacillati</taxon>
        <taxon>Actinomycetota</taxon>
        <taxon>Actinomycetes</taxon>
        <taxon>Micromonosporales</taxon>
        <taxon>Micromonosporaceae</taxon>
        <taxon>Micromonospora</taxon>
    </lineage>
</organism>
<accession>A0A1A8ZGN9</accession>
<proteinExistence type="predicted"/>
<dbReference type="SUPFAM" id="SSF53474">
    <property type="entry name" value="alpha/beta-Hydrolases"/>
    <property type="match status" value="1"/>
</dbReference>
<feature type="transmembrane region" description="Helical" evidence="1">
    <location>
        <begin position="471"/>
        <end position="493"/>
    </location>
</feature>
<dbReference type="Proteomes" id="UP000198765">
    <property type="component" value="Chromosome I"/>
</dbReference>
<feature type="transmembrane region" description="Helical" evidence="1">
    <location>
        <begin position="60"/>
        <end position="80"/>
    </location>
</feature>
<protein>
    <recommendedName>
        <fullName evidence="4">Integral membrane protein</fullName>
    </recommendedName>
</protein>
<dbReference type="EMBL" id="LT594324">
    <property type="protein sequence ID" value="SBT42988.1"/>
    <property type="molecule type" value="Genomic_DNA"/>
</dbReference>
<dbReference type="InterPro" id="IPR029058">
    <property type="entry name" value="AB_hydrolase_fold"/>
</dbReference>